<reference evidence="9 10" key="1">
    <citation type="submission" date="2019-08" db="EMBL/GenBank/DDBJ databases">
        <title>Bioinformatics analysis of the strain L3 and L5.</title>
        <authorList>
            <person name="Li X."/>
        </authorList>
    </citation>
    <scope>NUCLEOTIDE SEQUENCE [LARGE SCALE GENOMIC DNA]</scope>
    <source>
        <strain evidence="9 10">L3</strain>
    </source>
</reference>
<dbReference type="PANTHER" id="PTHR30353:SF15">
    <property type="entry name" value="INNER MEMBRANE PROTEIN YABI"/>
    <property type="match status" value="1"/>
</dbReference>
<feature type="transmembrane region" description="Helical" evidence="7">
    <location>
        <begin position="369"/>
        <end position="387"/>
    </location>
</feature>
<feature type="transmembrane region" description="Helical" evidence="7">
    <location>
        <begin position="394"/>
        <end position="414"/>
    </location>
</feature>
<dbReference type="AlphaFoldDB" id="A0A640W7W5"/>
<feature type="transmembrane region" description="Helical" evidence="7">
    <location>
        <begin position="145"/>
        <end position="170"/>
    </location>
</feature>
<dbReference type="GO" id="GO:0005886">
    <property type="term" value="C:plasma membrane"/>
    <property type="evidence" value="ECO:0007669"/>
    <property type="project" value="UniProtKB-SubCell"/>
</dbReference>
<keyword evidence="10" id="KW-1185">Reference proteome</keyword>
<dbReference type="Proteomes" id="UP000466024">
    <property type="component" value="Unassembled WGS sequence"/>
</dbReference>
<accession>A0A640W7W5</accession>
<feature type="transmembrane region" description="Helical" evidence="7">
    <location>
        <begin position="18"/>
        <end position="40"/>
    </location>
</feature>
<dbReference type="InterPro" id="IPR036938">
    <property type="entry name" value="PAP2/HPO_sf"/>
</dbReference>
<comment type="similarity">
    <text evidence="2">Belongs to the DedA family.</text>
</comment>
<dbReference type="Pfam" id="PF14067">
    <property type="entry name" value="LssY_C"/>
    <property type="match status" value="1"/>
</dbReference>
<evidence type="ECO:0000256" key="5">
    <source>
        <dbReference type="ARBA" id="ARBA00022989"/>
    </source>
</evidence>
<evidence type="ECO:0000313" key="10">
    <source>
        <dbReference type="Proteomes" id="UP000466024"/>
    </source>
</evidence>
<gene>
    <name evidence="9" type="ORF">F0A16_19565</name>
</gene>
<feature type="transmembrane region" description="Helical" evidence="7">
    <location>
        <begin position="244"/>
        <end position="261"/>
    </location>
</feature>
<evidence type="ECO:0000256" key="4">
    <source>
        <dbReference type="ARBA" id="ARBA00022692"/>
    </source>
</evidence>
<keyword evidence="5 7" id="KW-1133">Transmembrane helix</keyword>
<comment type="caution">
    <text evidence="9">The sequence shown here is derived from an EMBL/GenBank/DDBJ whole genome shotgun (WGS) entry which is preliminary data.</text>
</comment>
<evidence type="ECO:0000256" key="2">
    <source>
        <dbReference type="ARBA" id="ARBA00010792"/>
    </source>
</evidence>
<feature type="transmembrane region" description="Helical" evidence="7">
    <location>
        <begin position="60"/>
        <end position="81"/>
    </location>
</feature>
<feature type="transmembrane region" description="Helical" evidence="7">
    <location>
        <begin position="176"/>
        <end position="197"/>
    </location>
</feature>
<dbReference type="CDD" id="cd03392">
    <property type="entry name" value="PAP2_like_2"/>
    <property type="match status" value="1"/>
</dbReference>
<keyword evidence="3" id="KW-1003">Cell membrane</keyword>
<dbReference type="Pfam" id="PF09335">
    <property type="entry name" value="VTT_dom"/>
    <property type="match status" value="1"/>
</dbReference>
<feature type="transmembrane region" description="Helical" evidence="7">
    <location>
        <begin position="452"/>
        <end position="470"/>
    </location>
</feature>
<dbReference type="Gene3D" id="1.20.144.10">
    <property type="entry name" value="Phosphatidic acid phosphatase type 2/haloperoxidase"/>
    <property type="match status" value="2"/>
</dbReference>
<dbReference type="Pfam" id="PF01569">
    <property type="entry name" value="PAP2"/>
    <property type="match status" value="1"/>
</dbReference>
<dbReference type="InterPro" id="IPR025902">
    <property type="entry name" value="LssY-like-C_dom"/>
</dbReference>
<evidence type="ECO:0000256" key="6">
    <source>
        <dbReference type="ARBA" id="ARBA00023136"/>
    </source>
</evidence>
<dbReference type="SMART" id="SM00014">
    <property type="entry name" value="acidPPc"/>
    <property type="match status" value="1"/>
</dbReference>
<feature type="transmembrane region" description="Helical" evidence="7">
    <location>
        <begin position="295"/>
        <end position="321"/>
    </location>
</feature>
<dbReference type="EMBL" id="VTPX01000017">
    <property type="protein sequence ID" value="KAA0015769.1"/>
    <property type="molecule type" value="Genomic_DNA"/>
</dbReference>
<keyword evidence="4 7" id="KW-0812">Transmembrane</keyword>
<dbReference type="InterPro" id="IPR000326">
    <property type="entry name" value="PAP2/HPO"/>
</dbReference>
<feature type="transmembrane region" description="Helical" evidence="7">
    <location>
        <begin position="420"/>
        <end position="440"/>
    </location>
</feature>
<name>A0A640W7W5_9GAMM</name>
<dbReference type="InterPro" id="IPR032818">
    <property type="entry name" value="DedA-like"/>
</dbReference>
<comment type="subcellular location">
    <subcellularLocation>
        <location evidence="1">Cell membrane</location>
        <topology evidence="1">Multi-pass membrane protein</topology>
    </subcellularLocation>
</comment>
<dbReference type="RefSeq" id="WP_149437400.1">
    <property type="nucleotide sequence ID" value="NZ_VTPX01000017.1"/>
</dbReference>
<proteinExistence type="inferred from homology"/>
<feature type="domain" description="Phosphatidic acid phosphatase type 2/haloperoxidase" evidence="8">
    <location>
        <begin position="328"/>
        <end position="439"/>
    </location>
</feature>
<evidence type="ECO:0000259" key="8">
    <source>
        <dbReference type="SMART" id="SM00014"/>
    </source>
</evidence>
<feature type="transmembrane region" description="Helical" evidence="7">
    <location>
        <begin position="328"/>
        <end position="349"/>
    </location>
</feature>
<dbReference type="InterPro" id="IPR032816">
    <property type="entry name" value="VTT_dom"/>
</dbReference>
<evidence type="ECO:0000313" key="9">
    <source>
        <dbReference type="EMBL" id="KAA0015769.1"/>
    </source>
</evidence>
<protein>
    <submittedName>
        <fullName evidence="9">Phosphatase PAP2 family protein</fullName>
    </submittedName>
</protein>
<dbReference type="SUPFAM" id="SSF48317">
    <property type="entry name" value="Acid phosphatase/Vanadium-dependent haloperoxidase"/>
    <property type="match status" value="1"/>
</dbReference>
<evidence type="ECO:0000256" key="7">
    <source>
        <dbReference type="SAM" id="Phobius"/>
    </source>
</evidence>
<sequence length="683" mass="74963">MLEHALDHVPDLASRHALLTYLVVGLSALLEAIPVVGTVFPGSMLIVGLSALASSGTLNPLSLVISAFVGAIAGDGLSFWIGCHYQSRIARIWPISRYPDWLNRAKSLFSRHGGKSVFTARFVQGPRAFVPLVAGMSQMPAGRFYLANIASALIWAPSHVLVGVIVGTSLQVLEQIGGRLALLAGLVAALAWAILWISRRILLPYGKYALSSAQKGVMHRTTMPTTWAGQCLARVVRSISGMRTLTIGALMVVLECLWLFSDLLEDLVTDDSLVQANQAVFHALQTLRSQWGDSAMLVITEMGDGFVTTSLTLAITAWFLIKRSWYSAAYWVIAVGGAALFTPGIKAWVQWPRPTANLYSGWELFSFPSGHATINTVLYGFLAYLIARSSPARWHRWIIGTAYLIIFMIAFSRLYLGAHWFADVVAGMSLGTAWVILLALLHHRSEIKKPGVKGLILVFLITLAITWPYHVSQQLDHDRSRYTPELSVQKSTWSDWLNGKTLDIPAKRIDLAGETEEQLVLQWAGDLSLLSNALERGGWQVDTPWSLHNTLAWLDPNTSEALFPILPRLNDGRPAALSASANVAGEPTRRVVLQVWPTLFRLVGACGPAKVPLWTGSLRLQEHTSILGLIALEKDREDASYSQPALFKAIKDDPDLEVRQLIRNNSFDILAGYPRGLQPCGDA</sequence>
<dbReference type="PANTHER" id="PTHR30353">
    <property type="entry name" value="INNER MEMBRANE PROTEIN DEDA-RELATED"/>
    <property type="match status" value="1"/>
</dbReference>
<evidence type="ECO:0000256" key="1">
    <source>
        <dbReference type="ARBA" id="ARBA00004651"/>
    </source>
</evidence>
<organism evidence="9 10">
    <name type="scientific">Salinicola corii</name>
    <dbReference type="NCBI Taxonomy" id="2606937"/>
    <lineage>
        <taxon>Bacteria</taxon>
        <taxon>Pseudomonadati</taxon>
        <taxon>Pseudomonadota</taxon>
        <taxon>Gammaproteobacteria</taxon>
        <taxon>Oceanospirillales</taxon>
        <taxon>Halomonadaceae</taxon>
        <taxon>Salinicola</taxon>
    </lineage>
</organism>
<keyword evidence="6 7" id="KW-0472">Membrane</keyword>
<evidence type="ECO:0000256" key="3">
    <source>
        <dbReference type="ARBA" id="ARBA00022475"/>
    </source>
</evidence>